<evidence type="ECO:0000313" key="3">
    <source>
        <dbReference type="Proteomes" id="UP000064967"/>
    </source>
</evidence>
<reference evidence="2 3" key="1">
    <citation type="submission" date="2015-08" db="EMBL/GenBank/DDBJ databases">
        <authorList>
            <person name="Babu N.S."/>
            <person name="Beckwith C.J."/>
            <person name="Beseler K.G."/>
            <person name="Brison A."/>
            <person name="Carone J.V."/>
            <person name="Caskin T.P."/>
            <person name="Diamond M."/>
            <person name="Durham M.E."/>
            <person name="Foxe J.M."/>
            <person name="Go M."/>
            <person name="Henderson B.A."/>
            <person name="Jones I.B."/>
            <person name="McGettigan J.A."/>
            <person name="Micheletti S.J."/>
            <person name="Nasrallah M.E."/>
            <person name="Ortiz D."/>
            <person name="Piller C.R."/>
            <person name="Privatt S.R."/>
            <person name="Schneider S.L."/>
            <person name="Sharp S."/>
            <person name="Smith T.C."/>
            <person name="Stanton J.D."/>
            <person name="Ullery H.E."/>
            <person name="Wilson R.J."/>
            <person name="Serrano M.G."/>
            <person name="Buck G."/>
            <person name="Lee V."/>
            <person name="Wang Y."/>
            <person name="Carvalho R."/>
            <person name="Voegtly L."/>
            <person name="Shi R."/>
            <person name="Duckworth R."/>
            <person name="Johnson A."/>
            <person name="Loviza R."/>
            <person name="Walstead R."/>
            <person name="Shah Z."/>
            <person name="Kiflezghi M."/>
            <person name="Wade K."/>
            <person name="Ball S.L."/>
            <person name="Bradley K.W."/>
            <person name="Asai D.J."/>
            <person name="Bowman C.A."/>
            <person name="Russell D.A."/>
            <person name="Pope W.H."/>
            <person name="Jacobs-Sera D."/>
            <person name="Hendrix R.W."/>
            <person name="Hatfull G.F."/>
        </authorList>
    </citation>
    <scope>NUCLEOTIDE SEQUENCE [LARGE SCALE GENOMIC DNA]</scope>
    <source>
        <strain evidence="2 3">DSM 27648</strain>
    </source>
</reference>
<keyword evidence="1" id="KW-0472">Membrane</keyword>
<feature type="transmembrane region" description="Helical" evidence="1">
    <location>
        <begin position="56"/>
        <end position="77"/>
    </location>
</feature>
<protein>
    <submittedName>
        <fullName evidence="2">Uncharacterized protein</fullName>
    </submittedName>
</protein>
<organism evidence="2 3">
    <name type="scientific">Labilithrix luteola</name>
    <dbReference type="NCBI Taxonomy" id="1391654"/>
    <lineage>
        <taxon>Bacteria</taxon>
        <taxon>Pseudomonadati</taxon>
        <taxon>Myxococcota</taxon>
        <taxon>Polyangia</taxon>
        <taxon>Polyangiales</taxon>
        <taxon>Labilitrichaceae</taxon>
        <taxon>Labilithrix</taxon>
    </lineage>
</organism>
<dbReference type="EMBL" id="CP012333">
    <property type="protein sequence ID" value="AKU95101.1"/>
    <property type="molecule type" value="Genomic_DNA"/>
</dbReference>
<gene>
    <name evidence="2" type="ORF">AKJ09_01765</name>
</gene>
<evidence type="ECO:0000256" key="1">
    <source>
        <dbReference type="SAM" id="Phobius"/>
    </source>
</evidence>
<proteinExistence type="predicted"/>
<keyword evidence="1" id="KW-0812">Transmembrane</keyword>
<keyword evidence="1" id="KW-1133">Transmembrane helix</keyword>
<accession>A0A0K1PNV8</accession>
<dbReference type="KEGG" id="llu:AKJ09_01765"/>
<dbReference type="Proteomes" id="UP000064967">
    <property type="component" value="Chromosome"/>
</dbReference>
<dbReference type="AlphaFoldDB" id="A0A0K1PNV8"/>
<sequence length="577" mass="62938">MPVTANSTATCSYCGVVTEVRRATAMQPAASPEVPAASPALEPAPPATSPIPPRMALLYALLAGGGVFFICMRAIFWQSASEPPRNEQFSGSVPPFAGIPMLAQAPVVREADGWMSTPVRGPDGTVAGLVHTPAAWAFVQIDERSGQERWRSLLPNFLRSFERFAGWRDGEIAEVPIALEGGNQYLVTWQREFMLLDRQSGKPLHSGKFPEPVPAASSKLGACFVDGKYWVGVGPYDSRVGVLIDTNGRVSATASERPSGCYGLPPGADFGSPMQSARDWRRPYPEFCGGDDGAHTKEAMASMRAGESGLLCENRRGDDDPEHDVMWFEGKELVMRDGRRWRRFWHYDLERGGYYGKPAGVELGREQVFLNQLQSEYRTTTPRPGSFETARESPVAQSVVFAVERNGTLRWAFTVGMAPTDKPLPWRVAMFASHPQSKTQNLYLYRPGQLLALDQKTGSPSWQLGVADGRALGLPSVTVKVFGDPSHQQVAQAAREPAMACYLNAAQKGPVGTGPVYGRLTFEKTGAVKSAALIDSKLRSQEATECVLHLFDRMTFPPMQVGYTPTEAVEVVFADGK</sequence>
<keyword evidence="3" id="KW-1185">Reference proteome</keyword>
<name>A0A0K1PNV8_9BACT</name>
<evidence type="ECO:0000313" key="2">
    <source>
        <dbReference type="EMBL" id="AKU95101.1"/>
    </source>
</evidence>